<dbReference type="InterPro" id="IPR000835">
    <property type="entry name" value="HTH_MarR-typ"/>
</dbReference>
<dbReference type="InterPro" id="IPR036390">
    <property type="entry name" value="WH_DNA-bd_sf"/>
</dbReference>
<evidence type="ECO:0000256" key="3">
    <source>
        <dbReference type="ARBA" id="ARBA00023163"/>
    </source>
</evidence>
<dbReference type="SUPFAM" id="SSF46785">
    <property type="entry name" value="Winged helix' DNA-binding domain"/>
    <property type="match status" value="1"/>
</dbReference>
<organism evidence="5 6">
    <name type="scientific">Lentilactobacillus buchneri DSM 20057</name>
    <dbReference type="NCBI Taxonomy" id="1423728"/>
    <lineage>
        <taxon>Bacteria</taxon>
        <taxon>Bacillati</taxon>
        <taxon>Bacillota</taxon>
        <taxon>Bacilli</taxon>
        <taxon>Lactobacillales</taxon>
        <taxon>Lactobacillaceae</taxon>
        <taxon>Lentilactobacillus</taxon>
    </lineage>
</organism>
<dbReference type="InterPro" id="IPR036388">
    <property type="entry name" value="WH-like_DNA-bd_sf"/>
</dbReference>
<keyword evidence="2" id="KW-0238">DNA-binding</keyword>
<gene>
    <name evidence="5" type="ORF">C5L32_001223</name>
</gene>
<dbReference type="RefSeq" id="WP_013727184.1">
    <property type="nucleotide sequence ID" value="NZ_AZDM01000012.1"/>
</dbReference>
<dbReference type="SMART" id="SM00347">
    <property type="entry name" value="HTH_MARR"/>
    <property type="match status" value="1"/>
</dbReference>
<evidence type="ECO:0000313" key="6">
    <source>
        <dbReference type="Proteomes" id="UP000295181"/>
    </source>
</evidence>
<dbReference type="GO" id="GO:0003700">
    <property type="term" value="F:DNA-binding transcription factor activity"/>
    <property type="evidence" value="ECO:0007669"/>
    <property type="project" value="InterPro"/>
</dbReference>
<dbReference type="Pfam" id="PF13463">
    <property type="entry name" value="HTH_27"/>
    <property type="match status" value="1"/>
</dbReference>
<reference evidence="5 6" key="1">
    <citation type="journal article" date="2019" name="Appl. Microbiol. Biotechnol.">
        <title>Uncovering carbohydrate metabolism through a genotype-phenotype association study of 56 lactic acid bacteria genomes.</title>
        <authorList>
            <person name="Buron-Moles G."/>
            <person name="Chailyan A."/>
            <person name="Dolejs I."/>
            <person name="Forster J."/>
            <person name="Miks M.H."/>
        </authorList>
    </citation>
    <scope>NUCLEOTIDE SEQUENCE [LARGE SCALE GENOMIC DNA]</scope>
    <source>
        <strain evidence="5 6">ATCC 4005</strain>
    </source>
</reference>
<dbReference type="Proteomes" id="UP000295181">
    <property type="component" value="Unassembled WGS sequence"/>
</dbReference>
<dbReference type="GeneID" id="72461383"/>
<dbReference type="GO" id="GO:0003677">
    <property type="term" value="F:DNA binding"/>
    <property type="evidence" value="ECO:0007669"/>
    <property type="project" value="UniProtKB-KW"/>
</dbReference>
<proteinExistence type="predicted"/>
<name>A0A4V3A455_LENBU</name>
<dbReference type="Gene3D" id="1.10.10.10">
    <property type="entry name" value="Winged helix-like DNA-binding domain superfamily/Winged helix DNA-binding domain"/>
    <property type="match status" value="1"/>
</dbReference>
<dbReference type="PROSITE" id="PS01117">
    <property type="entry name" value="HTH_MARR_1"/>
    <property type="match status" value="1"/>
</dbReference>
<dbReference type="EMBL" id="PUFP01000031">
    <property type="protein sequence ID" value="TDG79023.1"/>
    <property type="molecule type" value="Genomic_DNA"/>
</dbReference>
<dbReference type="InterPro" id="IPR023187">
    <property type="entry name" value="Tscrpt_reg_MarR-type_CS"/>
</dbReference>
<evidence type="ECO:0000256" key="1">
    <source>
        <dbReference type="ARBA" id="ARBA00023015"/>
    </source>
</evidence>
<dbReference type="InterPro" id="IPR052067">
    <property type="entry name" value="Metal_resp_HTH_trans_reg"/>
</dbReference>
<sequence>MKKKNAIEQIKNQLEIFRSHDVDREILTAIRQNDRLNAALANGITINDLHIIRAAAAKDGVKISAIVDQVPMTQGAVSKAVNKLAERGLLQKSHHPDNRKDTFVELTAPGETINQIHSDYHGQEEAKLAELADSYSKNELEMIAEFVTSLNQIRQNNSELK</sequence>
<protein>
    <recommendedName>
        <fullName evidence="4">HTH marR-type domain-containing protein</fullName>
    </recommendedName>
</protein>
<dbReference type="PANTHER" id="PTHR35790">
    <property type="entry name" value="HTH-TYPE TRANSCRIPTIONAL REGULATOR PCHR"/>
    <property type="match status" value="1"/>
</dbReference>
<evidence type="ECO:0000256" key="2">
    <source>
        <dbReference type="ARBA" id="ARBA00023125"/>
    </source>
</evidence>
<comment type="caution">
    <text evidence="5">The sequence shown here is derived from an EMBL/GenBank/DDBJ whole genome shotgun (WGS) entry which is preliminary data.</text>
</comment>
<dbReference type="PANTHER" id="PTHR35790:SF4">
    <property type="entry name" value="HTH-TYPE TRANSCRIPTIONAL REGULATOR PCHR"/>
    <property type="match status" value="1"/>
</dbReference>
<dbReference type="AlphaFoldDB" id="A0A4V3A455"/>
<keyword evidence="1" id="KW-0805">Transcription regulation</keyword>
<evidence type="ECO:0000259" key="4">
    <source>
        <dbReference type="PROSITE" id="PS50995"/>
    </source>
</evidence>
<dbReference type="PROSITE" id="PS50995">
    <property type="entry name" value="HTH_MARR_2"/>
    <property type="match status" value="1"/>
</dbReference>
<accession>A0A4V3A455</accession>
<keyword evidence="3" id="KW-0804">Transcription</keyword>
<feature type="domain" description="HTH marR-type" evidence="4">
    <location>
        <begin position="19"/>
        <end position="152"/>
    </location>
</feature>
<evidence type="ECO:0000313" key="5">
    <source>
        <dbReference type="EMBL" id="TDG79023.1"/>
    </source>
</evidence>